<dbReference type="Proteomes" id="UP000653411">
    <property type="component" value="Unassembled WGS sequence"/>
</dbReference>
<protein>
    <recommendedName>
        <fullName evidence="6">Tat pathway signal sequence domain protein</fullName>
    </recommendedName>
</protein>
<dbReference type="AlphaFoldDB" id="A0A917XE51"/>
<name>A0A917XE51_9ACTN</name>
<keyword evidence="2" id="KW-0812">Transmembrane</keyword>
<gene>
    <name evidence="4" type="ORF">GCM10011578_037890</name>
</gene>
<feature type="transmembrane region" description="Helical" evidence="2">
    <location>
        <begin position="93"/>
        <end position="112"/>
    </location>
</feature>
<keyword evidence="3" id="KW-0732">Signal</keyword>
<keyword evidence="2" id="KW-0472">Membrane</keyword>
<reference evidence="4" key="2">
    <citation type="submission" date="2020-09" db="EMBL/GenBank/DDBJ databases">
        <authorList>
            <person name="Sun Q."/>
            <person name="Zhou Y."/>
        </authorList>
    </citation>
    <scope>NUCLEOTIDE SEQUENCE</scope>
    <source>
        <strain evidence="4">CGMCC 4.7110</strain>
    </source>
</reference>
<keyword evidence="2" id="KW-1133">Transmembrane helix</keyword>
<feature type="region of interest" description="Disordered" evidence="1">
    <location>
        <begin position="23"/>
        <end position="93"/>
    </location>
</feature>
<organism evidence="4 5">
    <name type="scientific">Streptomyces fuscichromogenes</name>
    <dbReference type="NCBI Taxonomy" id="1324013"/>
    <lineage>
        <taxon>Bacteria</taxon>
        <taxon>Bacillati</taxon>
        <taxon>Actinomycetota</taxon>
        <taxon>Actinomycetes</taxon>
        <taxon>Kitasatosporales</taxon>
        <taxon>Streptomycetaceae</taxon>
        <taxon>Streptomyces</taxon>
    </lineage>
</organism>
<reference evidence="4" key="1">
    <citation type="journal article" date="2014" name="Int. J. Syst. Evol. Microbiol.">
        <title>Complete genome sequence of Corynebacterium casei LMG S-19264T (=DSM 44701T), isolated from a smear-ripened cheese.</title>
        <authorList>
            <consortium name="US DOE Joint Genome Institute (JGI-PGF)"/>
            <person name="Walter F."/>
            <person name="Albersmeier A."/>
            <person name="Kalinowski J."/>
            <person name="Ruckert C."/>
        </authorList>
    </citation>
    <scope>NUCLEOTIDE SEQUENCE</scope>
    <source>
        <strain evidence="4">CGMCC 4.7110</strain>
    </source>
</reference>
<evidence type="ECO:0000256" key="1">
    <source>
        <dbReference type="SAM" id="MobiDB-lite"/>
    </source>
</evidence>
<comment type="caution">
    <text evidence="4">The sequence shown here is derived from an EMBL/GenBank/DDBJ whole genome shotgun (WGS) entry which is preliminary data.</text>
</comment>
<dbReference type="EMBL" id="BMML01000007">
    <property type="protein sequence ID" value="GGN11538.1"/>
    <property type="molecule type" value="Genomic_DNA"/>
</dbReference>
<proteinExistence type="predicted"/>
<sequence length="119" mass="11541">MRRTVLSATALACTAVLAGTVPAFADGTTPSPVPSTTRSAEPSAVPSEAPSAEPTRAASPVPTRDSRQVAAVPAGAPDTGVAEPSSDSGTEGALIGGGAAAVLAAGMAVYAVRRRATRA</sequence>
<evidence type="ECO:0000256" key="3">
    <source>
        <dbReference type="SAM" id="SignalP"/>
    </source>
</evidence>
<keyword evidence="5" id="KW-1185">Reference proteome</keyword>
<evidence type="ECO:0000256" key="2">
    <source>
        <dbReference type="SAM" id="Phobius"/>
    </source>
</evidence>
<evidence type="ECO:0000313" key="5">
    <source>
        <dbReference type="Proteomes" id="UP000653411"/>
    </source>
</evidence>
<dbReference type="RefSeq" id="WP_189263899.1">
    <property type="nucleotide sequence ID" value="NZ_BMML01000007.1"/>
</dbReference>
<feature type="compositionally biased region" description="Low complexity" evidence="1">
    <location>
        <begin position="28"/>
        <end position="39"/>
    </location>
</feature>
<evidence type="ECO:0008006" key="6">
    <source>
        <dbReference type="Google" id="ProtNLM"/>
    </source>
</evidence>
<accession>A0A917XE51</accession>
<feature type="chain" id="PRO_5038031612" description="Tat pathway signal sequence domain protein" evidence="3">
    <location>
        <begin position="26"/>
        <end position="119"/>
    </location>
</feature>
<feature type="signal peptide" evidence="3">
    <location>
        <begin position="1"/>
        <end position="25"/>
    </location>
</feature>
<evidence type="ECO:0000313" key="4">
    <source>
        <dbReference type="EMBL" id="GGN11538.1"/>
    </source>
</evidence>